<dbReference type="GO" id="GO:0006891">
    <property type="term" value="P:intra-Golgi vesicle-mediated transport"/>
    <property type="evidence" value="ECO:0007669"/>
    <property type="project" value="InterPro"/>
</dbReference>
<proteinExistence type="predicted"/>
<dbReference type="OrthoDB" id="5345392at2759"/>
<evidence type="ECO:0000313" key="3">
    <source>
        <dbReference type="Proteomes" id="UP000253472"/>
    </source>
</evidence>
<protein>
    <submittedName>
        <fullName evidence="2">Trafficking protein particle complex II-specific subunit 65</fullName>
    </submittedName>
</protein>
<dbReference type="PANTHER" id="PTHR28159:SF1">
    <property type="entry name" value="TRAFFICKING PROTEIN PARTICLE COMPLEX II-SPECIFIC SUBUNIT 65"/>
    <property type="match status" value="1"/>
</dbReference>
<dbReference type="PANTHER" id="PTHR28159">
    <property type="entry name" value="TRAFFICKING PROTEIN PARTICLE COMPLEX II-SPECIFIC SUBUNIT 65"/>
    <property type="match status" value="1"/>
</dbReference>
<keyword evidence="3" id="KW-1185">Reference proteome</keyword>
<dbReference type="InterPro" id="IPR055420">
    <property type="entry name" value="IgD3_Trs65"/>
</dbReference>
<reference evidence="2 3" key="1">
    <citation type="submission" date="2018-06" db="EMBL/GenBank/DDBJ databases">
        <title>Whole genome sequencing of Candida tropicalis (genome annotated by CSBL at Korea University).</title>
        <authorList>
            <person name="Ahn J."/>
        </authorList>
    </citation>
    <scope>NUCLEOTIDE SEQUENCE [LARGE SCALE GENOMIC DNA]</scope>
    <source>
        <strain evidence="2 3">ATCC 20962</strain>
    </source>
</reference>
<dbReference type="STRING" id="5486.A0A367XS66"/>
<dbReference type="EMBL" id="QLNQ01000029">
    <property type="protein sequence ID" value="RCK56473.1"/>
    <property type="molecule type" value="Genomic_DNA"/>
</dbReference>
<sequence>MSLRIVLPLRPIDAEKGDILEILSNIQPHDVRNIVFFDEHITGYVIFDGSLDQHQDFVRLDVAILPLDILEEADPLSYASAESKIQVVLGQESVVHTSDSAHIWKFEIPVSYPRKRLNNPQLYVGCALIDAKGETQVTEEETQEVVEPMEETLPNYFPCMKRNLLSELNHQLDYIEVPATTTDESLLTVQEKFISEKTVVLSSISVPVTISLVIKLKSTKPAGRNNMLLATLNIECSEELAKEKNVENFYFDILDLKVGFKSGSVQPISLLIPTRIDHSDSLNLAYKFTNYEVDSKDSNSSKPIHISLTLQVQEKIDGELLNISNIIQTEWSPYLDFGLIAPPINNALKTSHTNSLSHVQTQGSALPITSTRQKAIMNNIYKLKTASMSSANNVSNGGSSVRRMKQPLVHPSGRSSSVTVNLTSANNSSLSGLKLTFIGKLDIKLGEVVHWKIQAINNSPNRLNLSLLVQNPINFNPVYSGSNTTTNNFSSSNLLHNVGRVNSRGDVIIYNKLQLYALYNSLKVDGEGGEGVLILNNDIRIGPLDPNTVFETDIQLVGISKGIFNLDGVKVFDINSGDGIDFGKLVEVFVV</sequence>
<name>A0A367XS66_9ASCO</name>
<evidence type="ECO:0000259" key="1">
    <source>
        <dbReference type="Pfam" id="PF12735"/>
    </source>
</evidence>
<dbReference type="Proteomes" id="UP000253472">
    <property type="component" value="Unassembled WGS sequence"/>
</dbReference>
<dbReference type="GO" id="GO:1990071">
    <property type="term" value="C:TRAPPII protein complex"/>
    <property type="evidence" value="ECO:0007669"/>
    <property type="project" value="InterPro"/>
</dbReference>
<comment type="caution">
    <text evidence="2">The sequence shown here is derived from an EMBL/GenBank/DDBJ whole genome shotgun (WGS) entry which is preliminary data.</text>
</comment>
<organism evidence="2 3">
    <name type="scientific">Candida viswanathii</name>
    <dbReference type="NCBI Taxonomy" id="5486"/>
    <lineage>
        <taxon>Eukaryota</taxon>
        <taxon>Fungi</taxon>
        <taxon>Dikarya</taxon>
        <taxon>Ascomycota</taxon>
        <taxon>Saccharomycotina</taxon>
        <taxon>Pichiomycetes</taxon>
        <taxon>Debaryomycetaceae</taxon>
        <taxon>Candida/Lodderomyces clade</taxon>
        <taxon>Candida</taxon>
    </lineage>
</organism>
<dbReference type="Pfam" id="PF12735">
    <property type="entry name" value="IgD3_Trs65"/>
    <property type="match status" value="1"/>
</dbReference>
<dbReference type="GO" id="GO:0005802">
    <property type="term" value="C:trans-Golgi network"/>
    <property type="evidence" value="ECO:0007669"/>
    <property type="project" value="TreeGrafter"/>
</dbReference>
<gene>
    <name evidence="2" type="primary">TRS65_0</name>
    <name evidence="2" type="ORF">Cantr_05136</name>
</gene>
<dbReference type="AlphaFoldDB" id="A0A367XS66"/>
<evidence type="ECO:0000313" key="2">
    <source>
        <dbReference type="EMBL" id="RCK56473.1"/>
    </source>
</evidence>
<dbReference type="InterPro" id="IPR024662">
    <property type="entry name" value="Trs65"/>
</dbReference>
<accession>A0A367XS66</accession>
<feature type="domain" description="Trafficking protein particle complex II-specific subunit 65 IgD3" evidence="1">
    <location>
        <begin position="423"/>
        <end position="589"/>
    </location>
</feature>